<keyword evidence="2" id="KW-1185">Reference proteome</keyword>
<evidence type="ECO:0000313" key="1">
    <source>
        <dbReference type="EMBL" id="MQP12644.1"/>
    </source>
</evidence>
<dbReference type="AlphaFoldDB" id="A0A6A7WDT4"/>
<dbReference type="Pfam" id="PF02348">
    <property type="entry name" value="CTP_transf_3"/>
    <property type="match status" value="1"/>
</dbReference>
<dbReference type="PANTHER" id="PTHR21485:SF6">
    <property type="entry name" value="N-ACYLNEURAMINATE CYTIDYLYLTRANSFERASE-RELATED"/>
    <property type="match status" value="1"/>
</dbReference>
<keyword evidence="1" id="KW-0808">Transferase</keyword>
<comment type="caution">
    <text evidence="1">The sequence shown here is derived from an EMBL/GenBank/DDBJ whole genome shotgun (WGS) entry which is preliminary data.</text>
</comment>
<dbReference type="InterPro" id="IPR050793">
    <property type="entry name" value="CMP-NeuNAc_synthase"/>
</dbReference>
<dbReference type="Gene3D" id="3.90.550.10">
    <property type="entry name" value="Spore Coat Polysaccharide Biosynthesis Protein SpsA, Chain A"/>
    <property type="match status" value="1"/>
</dbReference>
<dbReference type="InterPro" id="IPR003329">
    <property type="entry name" value="Cytidylyl_trans"/>
</dbReference>
<dbReference type="GO" id="GO:0008781">
    <property type="term" value="F:N-acylneuraminate cytidylyltransferase activity"/>
    <property type="evidence" value="ECO:0007669"/>
    <property type="project" value="TreeGrafter"/>
</dbReference>
<dbReference type="OrthoDB" id="9805604at2"/>
<protein>
    <submittedName>
        <fullName evidence="1">Acylneuraminate cytidylyltransferase family protein</fullName>
    </submittedName>
</protein>
<accession>A0A6A7WDT4</accession>
<dbReference type="Proteomes" id="UP000384372">
    <property type="component" value="Unassembled WGS sequence"/>
</dbReference>
<sequence>MEDILVVIPARGGSKGLPGKNIKNLCGKPLIAYSIDVARAITIDDNICVSTDDQKIIDVVEKYGLHVPFVRPIELASDTASTNDVLLHAVKFYEEKGKKFNKILLLQPTSPLRTIEQVKDAITLYRDDIDMVVSVTKSHAPAVLCNDNDDGFVNLIYNKHAGGRQSLPSFYEFNGAIYVINVEALKQKGLGGFDKRIKYVMSKETSIDIDDIYDFLFVESIINKTQK</sequence>
<dbReference type="CDD" id="cd02513">
    <property type="entry name" value="CMP-NeuAc_Synthase"/>
    <property type="match status" value="1"/>
</dbReference>
<proteinExistence type="predicted"/>
<organism evidence="1 2">
    <name type="scientific">Segatella copri</name>
    <dbReference type="NCBI Taxonomy" id="165179"/>
    <lineage>
        <taxon>Bacteria</taxon>
        <taxon>Pseudomonadati</taxon>
        <taxon>Bacteroidota</taxon>
        <taxon>Bacteroidia</taxon>
        <taxon>Bacteroidales</taxon>
        <taxon>Prevotellaceae</taxon>
        <taxon>Segatella</taxon>
    </lineage>
</organism>
<dbReference type="EMBL" id="VZAD01000091">
    <property type="protein sequence ID" value="MQP12644.1"/>
    <property type="molecule type" value="Genomic_DNA"/>
</dbReference>
<name>A0A6A7WDT4_9BACT</name>
<keyword evidence="1" id="KW-0548">Nucleotidyltransferase</keyword>
<dbReference type="SUPFAM" id="SSF53448">
    <property type="entry name" value="Nucleotide-diphospho-sugar transferases"/>
    <property type="match status" value="1"/>
</dbReference>
<dbReference type="RefSeq" id="WP_158464226.1">
    <property type="nucleotide sequence ID" value="NZ_VZAD01000091.1"/>
</dbReference>
<reference evidence="1 2" key="1">
    <citation type="submission" date="2019-09" db="EMBL/GenBank/DDBJ databases">
        <title>Distinct polysaccharide growth profiles of human intestinal Prevotella copri isolates.</title>
        <authorList>
            <person name="Fehlner-Peach H."/>
            <person name="Magnabosco C."/>
            <person name="Raghavan V."/>
            <person name="Scher J.U."/>
            <person name="Tett A."/>
            <person name="Cox L.M."/>
            <person name="Gottsegen C."/>
            <person name="Watters A."/>
            <person name="Wiltshire- Gordon J.D."/>
            <person name="Segata N."/>
            <person name="Bonneau R."/>
            <person name="Littman D.R."/>
        </authorList>
    </citation>
    <scope>NUCLEOTIDE SEQUENCE [LARGE SCALE GENOMIC DNA]</scope>
    <source>
        <strain evidence="2">iAQ1173</strain>
    </source>
</reference>
<gene>
    <name evidence="1" type="ORF">F7D20_11925</name>
</gene>
<dbReference type="PANTHER" id="PTHR21485">
    <property type="entry name" value="HAD SUPERFAMILY MEMBERS CMAS AND KDSC"/>
    <property type="match status" value="1"/>
</dbReference>
<evidence type="ECO:0000313" key="2">
    <source>
        <dbReference type="Proteomes" id="UP000384372"/>
    </source>
</evidence>
<dbReference type="InterPro" id="IPR029044">
    <property type="entry name" value="Nucleotide-diphossugar_trans"/>
</dbReference>